<reference evidence="1 2" key="1">
    <citation type="journal article" date="2023" name="Genes (Basel)">
        <title>Chromosome-Level Genome Assembly and Circadian Gene Repertoire of the Patagonia Blennie Eleginops maclovinus-The Closest Ancestral Proxy of Antarctic Cryonotothenioids.</title>
        <authorList>
            <person name="Cheng C.C."/>
            <person name="Rivera-Colon A.G."/>
            <person name="Minhas B.F."/>
            <person name="Wilson L."/>
            <person name="Rayamajhi N."/>
            <person name="Vargas-Chacoff L."/>
            <person name="Catchen J.M."/>
        </authorList>
    </citation>
    <scope>NUCLEOTIDE SEQUENCE [LARGE SCALE GENOMIC DNA]</scope>
    <source>
        <strain evidence="1">JMC-PN-2008</strain>
    </source>
</reference>
<dbReference type="AlphaFoldDB" id="A0AAN7XYP9"/>
<name>A0AAN7XYP9_ELEMC</name>
<dbReference type="Proteomes" id="UP001346869">
    <property type="component" value="Unassembled WGS sequence"/>
</dbReference>
<sequence>MPKRESALIALFHERWRPLYCKQLRASLFALSGRALENFPPSPATARHKGTSVADNTEVATVFFLSLRVSHKLFSMQASFLSPPPHFQRPFFSSPLLFLSVAPTERTETDTPPSQRFVCQYGQLWSGTKAH</sequence>
<dbReference type="EMBL" id="JAUZQC010000005">
    <property type="protein sequence ID" value="KAK5870905.1"/>
    <property type="molecule type" value="Genomic_DNA"/>
</dbReference>
<keyword evidence="2" id="KW-1185">Reference proteome</keyword>
<gene>
    <name evidence="1" type="ORF">PBY51_003813</name>
</gene>
<accession>A0AAN7XYP9</accession>
<evidence type="ECO:0000313" key="1">
    <source>
        <dbReference type="EMBL" id="KAK5870905.1"/>
    </source>
</evidence>
<reference evidence="1 2" key="2">
    <citation type="journal article" date="2023" name="Mol. Biol. Evol.">
        <title>Genomics of Secondarily Temperate Adaptation in the Only Non-Antarctic Icefish.</title>
        <authorList>
            <person name="Rivera-Colon A.G."/>
            <person name="Rayamajhi N."/>
            <person name="Minhas B.F."/>
            <person name="Madrigal G."/>
            <person name="Bilyk K.T."/>
            <person name="Yoon V."/>
            <person name="Hune M."/>
            <person name="Gregory S."/>
            <person name="Cheng C.H.C."/>
            <person name="Catchen J.M."/>
        </authorList>
    </citation>
    <scope>NUCLEOTIDE SEQUENCE [LARGE SCALE GENOMIC DNA]</scope>
    <source>
        <strain evidence="1">JMC-PN-2008</strain>
    </source>
</reference>
<proteinExistence type="predicted"/>
<protein>
    <submittedName>
        <fullName evidence="1">Uncharacterized protein</fullName>
    </submittedName>
</protein>
<evidence type="ECO:0000313" key="2">
    <source>
        <dbReference type="Proteomes" id="UP001346869"/>
    </source>
</evidence>
<organism evidence="1 2">
    <name type="scientific">Eleginops maclovinus</name>
    <name type="common">Patagonian blennie</name>
    <name type="synonym">Eleginus maclovinus</name>
    <dbReference type="NCBI Taxonomy" id="56733"/>
    <lineage>
        <taxon>Eukaryota</taxon>
        <taxon>Metazoa</taxon>
        <taxon>Chordata</taxon>
        <taxon>Craniata</taxon>
        <taxon>Vertebrata</taxon>
        <taxon>Euteleostomi</taxon>
        <taxon>Actinopterygii</taxon>
        <taxon>Neopterygii</taxon>
        <taxon>Teleostei</taxon>
        <taxon>Neoteleostei</taxon>
        <taxon>Acanthomorphata</taxon>
        <taxon>Eupercaria</taxon>
        <taxon>Perciformes</taxon>
        <taxon>Notothenioidei</taxon>
        <taxon>Eleginopidae</taxon>
        <taxon>Eleginops</taxon>
    </lineage>
</organism>
<comment type="caution">
    <text evidence="1">The sequence shown here is derived from an EMBL/GenBank/DDBJ whole genome shotgun (WGS) entry which is preliminary data.</text>
</comment>